<dbReference type="Pfam" id="PF13531">
    <property type="entry name" value="SBP_bac_11"/>
    <property type="match status" value="1"/>
</dbReference>
<comment type="caution">
    <text evidence="1">The sequence shown here is derived from an EMBL/GenBank/DDBJ whole genome shotgun (WGS) entry which is preliminary data.</text>
</comment>
<accession>A0ABT8DLI1</accession>
<evidence type="ECO:0000313" key="2">
    <source>
        <dbReference type="Proteomes" id="UP001228044"/>
    </source>
</evidence>
<dbReference type="SUPFAM" id="SSF53850">
    <property type="entry name" value="Periplasmic binding protein-like II"/>
    <property type="match status" value="1"/>
</dbReference>
<reference evidence="1 2" key="1">
    <citation type="submission" date="2023-06" db="EMBL/GenBank/DDBJ databases">
        <title>Pelomonas sp. PFR6 16S ribosomal RNA gene Genome sequencing and assembly.</title>
        <authorList>
            <person name="Woo H."/>
        </authorList>
    </citation>
    <scope>NUCLEOTIDE SEQUENCE [LARGE SCALE GENOMIC DNA]</scope>
    <source>
        <strain evidence="1 2">PFR6</strain>
    </source>
</reference>
<dbReference type="Gene3D" id="3.40.190.10">
    <property type="entry name" value="Periplasmic binding protein-like II"/>
    <property type="match status" value="2"/>
</dbReference>
<dbReference type="PANTHER" id="PTHR35936:SF35">
    <property type="entry name" value="L-CYSTINE-BINDING PROTEIN TCYJ"/>
    <property type="match status" value="1"/>
</dbReference>
<proteinExistence type="predicted"/>
<dbReference type="EMBL" id="JAUHHC010000001">
    <property type="protein sequence ID" value="MDN3918831.1"/>
    <property type="molecule type" value="Genomic_DNA"/>
</dbReference>
<dbReference type="PANTHER" id="PTHR35936">
    <property type="entry name" value="MEMBRANE-BOUND LYTIC MUREIN TRANSGLYCOSYLASE F"/>
    <property type="match status" value="1"/>
</dbReference>
<keyword evidence="2" id="KW-1185">Reference proteome</keyword>
<sequence>MLPPAAQAGCTRTIRAPMAPSARLVLVENGQLGGVWPELLRQVGEASGCRFELPVMPRARLEMEFLSGQQPDLMISATRTEERDRHGLFVPLYRQPMVLLTRSADAGKVDSLEALRKSGWRMAVPRSFAFSADYRALVAELEAERRVDTVNDIDAVARMLRAGRVDFALLSPPQAQPATGAGIVFRRFDGLPLMEVGFYLSRQNLAPADQALLREALTRAAREGQLRRAFLRYYPAEVADLNLP</sequence>
<gene>
    <name evidence="1" type="ORF">QWJ38_00945</name>
</gene>
<dbReference type="Proteomes" id="UP001228044">
    <property type="component" value="Unassembled WGS sequence"/>
</dbReference>
<dbReference type="RefSeq" id="WP_290357159.1">
    <property type="nucleotide sequence ID" value="NZ_JAUHHC010000001.1"/>
</dbReference>
<organism evidence="1 2">
    <name type="scientific">Roseateles violae</name>
    <dbReference type="NCBI Taxonomy" id="3058042"/>
    <lineage>
        <taxon>Bacteria</taxon>
        <taxon>Pseudomonadati</taxon>
        <taxon>Pseudomonadota</taxon>
        <taxon>Betaproteobacteria</taxon>
        <taxon>Burkholderiales</taxon>
        <taxon>Sphaerotilaceae</taxon>
        <taxon>Roseateles</taxon>
    </lineage>
</organism>
<protein>
    <submittedName>
        <fullName evidence="1">Transporter substrate-binding domain-containing protein</fullName>
    </submittedName>
</protein>
<evidence type="ECO:0000313" key="1">
    <source>
        <dbReference type="EMBL" id="MDN3918831.1"/>
    </source>
</evidence>
<name>A0ABT8DLI1_9BURK</name>